<dbReference type="AlphaFoldDB" id="A0A517ZUK2"/>
<protein>
    <submittedName>
        <fullName evidence="1">Uncharacterized protein</fullName>
    </submittedName>
</protein>
<proteinExistence type="predicted"/>
<keyword evidence="2" id="KW-1185">Reference proteome</keyword>
<dbReference type="KEGG" id="sdyn:Mal52_46630"/>
<name>A0A517ZUK2_9PLAN</name>
<evidence type="ECO:0000313" key="1">
    <source>
        <dbReference type="EMBL" id="QDU46164.1"/>
    </source>
</evidence>
<accession>A0A517ZUK2</accession>
<reference evidence="1 2" key="1">
    <citation type="submission" date="2019-02" db="EMBL/GenBank/DDBJ databases">
        <title>Deep-cultivation of Planctomycetes and their phenomic and genomic characterization uncovers novel biology.</title>
        <authorList>
            <person name="Wiegand S."/>
            <person name="Jogler M."/>
            <person name="Boedeker C."/>
            <person name="Pinto D."/>
            <person name="Vollmers J."/>
            <person name="Rivas-Marin E."/>
            <person name="Kohn T."/>
            <person name="Peeters S.H."/>
            <person name="Heuer A."/>
            <person name="Rast P."/>
            <person name="Oberbeckmann S."/>
            <person name="Bunk B."/>
            <person name="Jeske O."/>
            <person name="Meyerdierks A."/>
            <person name="Storesund J.E."/>
            <person name="Kallscheuer N."/>
            <person name="Luecker S."/>
            <person name="Lage O.M."/>
            <person name="Pohl T."/>
            <person name="Merkel B.J."/>
            <person name="Hornburger P."/>
            <person name="Mueller R.-W."/>
            <person name="Bruemmer F."/>
            <person name="Labrenz M."/>
            <person name="Spormann A.M."/>
            <person name="Op den Camp H."/>
            <person name="Overmann J."/>
            <person name="Amann R."/>
            <person name="Jetten M.S.M."/>
            <person name="Mascher T."/>
            <person name="Medema M.H."/>
            <person name="Devos D.P."/>
            <person name="Kaster A.-K."/>
            <person name="Ovreas L."/>
            <person name="Rohde M."/>
            <person name="Galperin M.Y."/>
            <person name="Jogler C."/>
        </authorList>
    </citation>
    <scope>NUCLEOTIDE SEQUENCE [LARGE SCALE GENOMIC DNA]</scope>
    <source>
        <strain evidence="1 2">Mal52</strain>
    </source>
</reference>
<dbReference type="Proteomes" id="UP000319383">
    <property type="component" value="Chromosome"/>
</dbReference>
<dbReference type="EMBL" id="CP036276">
    <property type="protein sequence ID" value="QDU46164.1"/>
    <property type="molecule type" value="Genomic_DNA"/>
</dbReference>
<gene>
    <name evidence="1" type="ORF">Mal52_46630</name>
</gene>
<sequence>MGVWNRLCTGLEIEALVGSPIGWRRHGALLIATSRKMLRSKEQTGATSVDLSRLVSWITDRLAILMLFVFSVSDEGRPYEF</sequence>
<organism evidence="1 2">
    <name type="scientific">Symmachiella dynata</name>
    <dbReference type="NCBI Taxonomy" id="2527995"/>
    <lineage>
        <taxon>Bacteria</taxon>
        <taxon>Pseudomonadati</taxon>
        <taxon>Planctomycetota</taxon>
        <taxon>Planctomycetia</taxon>
        <taxon>Planctomycetales</taxon>
        <taxon>Planctomycetaceae</taxon>
        <taxon>Symmachiella</taxon>
    </lineage>
</organism>
<evidence type="ECO:0000313" key="2">
    <source>
        <dbReference type="Proteomes" id="UP000319383"/>
    </source>
</evidence>